<name>A0A1A5YJZ5_9BACL</name>
<organism evidence="1 2">
    <name type="scientific">Paenibacillus oryzae</name>
    <dbReference type="NCBI Taxonomy" id="1844972"/>
    <lineage>
        <taxon>Bacteria</taxon>
        <taxon>Bacillati</taxon>
        <taxon>Bacillota</taxon>
        <taxon>Bacilli</taxon>
        <taxon>Bacillales</taxon>
        <taxon>Paenibacillaceae</taxon>
        <taxon>Paenibacillus</taxon>
    </lineage>
</organism>
<evidence type="ECO:0000313" key="1">
    <source>
        <dbReference type="EMBL" id="OBR65919.1"/>
    </source>
</evidence>
<dbReference type="Proteomes" id="UP000092024">
    <property type="component" value="Unassembled WGS sequence"/>
</dbReference>
<sequence length="136" mass="15654">MKKWTAISALFIFICFPILFFSEQDALLGEMRANAKGDYCMNLFWASGRHALSDESKGKWGSFVQGAGFQEGAQIQFTAIDLGERRYLLHYGSDLDEPEHHVYMLFNHARIVLQTTRLEHVMNYLQNTEVKDATTR</sequence>
<dbReference type="AlphaFoldDB" id="A0A1A5YJZ5"/>
<proteinExistence type="predicted"/>
<keyword evidence="2" id="KW-1185">Reference proteome</keyword>
<dbReference type="STRING" id="1844972.A7K91_18295"/>
<dbReference type="EMBL" id="LYPA01000051">
    <property type="protein sequence ID" value="OBR65919.1"/>
    <property type="molecule type" value="Genomic_DNA"/>
</dbReference>
<protein>
    <submittedName>
        <fullName evidence="1">Uncharacterized protein</fullName>
    </submittedName>
</protein>
<comment type="caution">
    <text evidence="1">The sequence shown here is derived from an EMBL/GenBank/DDBJ whole genome shotgun (WGS) entry which is preliminary data.</text>
</comment>
<dbReference type="RefSeq" id="WP_068682566.1">
    <property type="nucleotide sequence ID" value="NZ_LYPA01000051.1"/>
</dbReference>
<reference evidence="1 2" key="1">
    <citation type="submission" date="2016-05" db="EMBL/GenBank/DDBJ databases">
        <title>Paenibacillus oryzae. sp. nov., isolated from the rice root.</title>
        <authorList>
            <person name="Zhang J."/>
            <person name="Zhang X."/>
        </authorList>
    </citation>
    <scope>NUCLEOTIDE SEQUENCE [LARGE SCALE GENOMIC DNA]</scope>
    <source>
        <strain evidence="1 2">1DrF-4</strain>
    </source>
</reference>
<accession>A0A1A5YJZ5</accession>
<evidence type="ECO:0000313" key="2">
    <source>
        <dbReference type="Proteomes" id="UP000092024"/>
    </source>
</evidence>
<gene>
    <name evidence="1" type="ORF">A7K91_18295</name>
</gene>